<keyword evidence="5" id="KW-0560">Oxidoreductase</keyword>
<evidence type="ECO:0000256" key="7">
    <source>
        <dbReference type="ARBA" id="ARBA00023033"/>
    </source>
</evidence>
<evidence type="ECO:0000256" key="6">
    <source>
        <dbReference type="ARBA" id="ARBA00023004"/>
    </source>
</evidence>
<dbReference type="PANTHER" id="PTHR47944">
    <property type="entry name" value="CYTOCHROME P450 98A9"/>
    <property type="match status" value="1"/>
</dbReference>
<dbReference type="GO" id="GO:0004497">
    <property type="term" value="F:monooxygenase activity"/>
    <property type="evidence" value="ECO:0007669"/>
    <property type="project" value="UniProtKB-KW"/>
</dbReference>
<dbReference type="PANTHER" id="PTHR47944:SF18">
    <property type="entry name" value="FLAVONOID 3'-MONOOXYGENASE"/>
    <property type="match status" value="1"/>
</dbReference>
<evidence type="ECO:0000256" key="1">
    <source>
        <dbReference type="ARBA" id="ARBA00001971"/>
    </source>
</evidence>
<sequence length="50" mass="5600">MLGALVHAFDWEMPEGATAMDMEEEFGLALQKKVPVRAIVRPRLAPIAYE</sequence>
<proteinExistence type="inferred from homology"/>
<keyword evidence="3" id="KW-0349">Heme</keyword>
<accession>N1R454</accession>
<evidence type="ECO:0000256" key="5">
    <source>
        <dbReference type="ARBA" id="ARBA00023002"/>
    </source>
</evidence>
<protein>
    <submittedName>
        <fullName evidence="8">Uncharacterized protein</fullName>
    </submittedName>
</protein>
<evidence type="ECO:0000256" key="3">
    <source>
        <dbReference type="ARBA" id="ARBA00022617"/>
    </source>
</evidence>
<dbReference type="AlphaFoldDB" id="N1R454"/>
<name>N1R454_AEGTA</name>
<evidence type="ECO:0000256" key="2">
    <source>
        <dbReference type="ARBA" id="ARBA00010617"/>
    </source>
</evidence>
<organism evidence="8">
    <name type="scientific">Aegilops tauschii</name>
    <name type="common">Tausch's goatgrass</name>
    <name type="synonym">Aegilops squarrosa</name>
    <dbReference type="NCBI Taxonomy" id="37682"/>
    <lineage>
        <taxon>Eukaryota</taxon>
        <taxon>Viridiplantae</taxon>
        <taxon>Streptophyta</taxon>
        <taxon>Embryophyta</taxon>
        <taxon>Tracheophyta</taxon>
        <taxon>Spermatophyta</taxon>
        <taxon>Magnoliopsida</taxon>
        <taxon>Liliopsida</taxon>
        <taxon>Poales</taxon>
        <taxon>Poaceae</taxon>
        <taxon>BOP clade</taxon>
        <taxon>Pooideae</taxon>
        <taxon>Triticodae</taxon>
        <taxon>Triticeae</taxon>
        <taxon>Triticinae</taxon>
        <taxon>Aegilops</taxon>
    </lineage>
</organism>
<reference evidence="8" key="1">
    <citation type="submission" date="2015-06" db="UniProtKB">
        <authorList>
            <consortium name="EnsemblPlants"/>
        </authorList>
    </citation>
    <scope>IDENTIFICATION</scope>
</reference>
<comment type="similarity">
    <text evidence="2">Belongs to the cytochrome P450 family.</text>
</comment>
<evidence type="ECO:0000256" key="4">
    <source>
        <dbReference type="ARBA" id="ARBA00022723"/>
    </source>
</evidence>
<evidence type="ECO:0000313" key="8">
    <source>
        <dbReference type="EnsemblPlants" id="EMT19181"/>
    </source>
</evidence>
<dbReference type="GO" id="GO:0046872">
    <property type="term" value="F:metal ion binding"/>
    <property type="evidence" value="ECO:0007669"/>
    <property type="project" value="UniProtKB-KW"/>
</dbReference>
<comment type="cofactor">
    <cofactor evidence="1">
        <name>heme</name>
        <dbReference type="ChEBI" id="CHEBI:30413"/>
    </cofactor>
</comment>
<dbReference type="OMA" id="TEPCKVQ"/>
<keyword evidence="4" id="KW-0479">Metal-binding</keyword>
<dbReference type="ExpressionAtlas" id="N1R454">
    <property type="expression patterns" value="baseline"/>
</dbReference>
<keyword evidence="7" id="KW-0503">Monooxygenase</keyword>
<keyword evidence="6" id="KW-0408">Iron</keyword>
<dbReference type="EnsemblPlants" id="EMT19181">
    <property type="protein sequence ID" value="EMT19181"/>
    <property type="gene ID" value="F775_43060"/>
</dbReference>